<dbReference type="PANTHER" id="PTHR11757:SF19">
    <property type="entry name" value="PROLYL ENDOPEPTIDASE-LIKE"/>
    <property type="match status" value="1"/>
</dbReference>
<dbReference type="OrthoDB" id="248387at2759"/>
<name>A0A0D2L8Q4_9CHLO</name>
<feature type="domain" description="Peptidase S9 prolyl oligopeptidase catalytic" evidence="8">
    <location>
        <begin position="549"/>
        <end position="765"/>
    </location>
</feature>
<accession>A0A0D2L8Q4</accession>
<comment type="function">
    <text evidence="5">Serine peptidase whose precise substrate specificity remains unclear. Does not cleave peptides after a arginine or lysine residue. Regulates trans-Golgi network morphology and sorting by regulating the membrane binding of the AP-1 complex. May play a role in the regulation of synaptic vesicle exocytosis.</text>
</comment>
<dbReference type="Pfam" id="PF00326">
    <property type="entry name" value="Peptidase_S9"/>
    <property type="match status" value="1"/>
</dbReference>
<evidence type="ECO:0000256" key="2">
    <source>
        <dbReference type="ARBA" id="ARBA00022670"/>
    </source>
</evidence>
<dbReference type="GO" id="GO:0004252">
    <property type="term" value="F:serine-type endopeptidase activity"/>
    <property type="evidence" value="ECO:0007669"/>
    <property type="project" value="UniProtKB-UniRule"/>
</dbReference>
<evidence type="ECO:0000256" key="4">
    <source>
        <dbReference type="ARBA" id="ARBA00022825"/>
    </source>
</evidence>
<feature type="domain" description="Peptidase S9A N-terminal" evidence="9">
    <location>
        <begin position="61"/>
        <end position="489"/>
    </location>
</feature>
<evidence type="ECO:0000256" key="5">
    <source>
        <dbReference type="ARBA" id="ARBA00045448"/>
    </source>
</evidence>
<evidence type="ECO:0000256" key="7">
    <source>
        <dbReference type="SAM" id="MobiDB-lite"/>
    </source>
</evidence>
<dbReference type="InterPro" id="IPR002470">
    <property type="entry name" value="Peptidase_S9A"/>
</dbReference>
<dbReference type="KEGG" id="mng:MNEG_4759"/>
<dbReference type="PRINTS" id="PR00862">
    <property type="entry name" value="PROLIGOPTASE"/>
</dbReference>
<dbReference type="SUPFAM" id="SSF50993">
    <property type="entry name" value="Peptidase/esterase 'gauge' domain"/>
    <property type="match status" value="1"/>
</dbReference>
<dbReference type="InterPro" id="IPR023302">
    <property type="entry name" value="Pept_S9A_N"/>
</dbReference>
<dbReference type="Gene3D" id="2.130.10.120">
    <property type="entry name" value="Prolyl oligopeptidase, N-terminal domain"/>
    <property type="match status" value="1"/>
</dbReference>
<sequence length="802" mass="88898">MQPVHTRWWAGAGAGAALVLLALISSTSSTIWGLGGNAADVATRKLAPGPQGGAAPALRPPVAPKRPHLIKANNDTRVDNYYWLRDDARKSREVISYLEAENNYTDAVMAGTKGLQDRLYRELRGRIKEDDTGVPERDLGYWYFAKVGTGQQYSVHMRVKVPAGAARPNETDAPPPNAVEEVLLDENRRRQELNSTFYMVSTIDVSPDGKLMAWTEDTAGAEKYTLRVKDLKTGREVIDPIPETDGSIAWADNSTTVLYLLTDEANRPSKVMRHKIGAPSSKDVLIYEERDDAFNAGISRSFSQRLLFISLSSKLTSEIQYLRTDDPTGKFTAVMPRVHDLDYVVRHHPGPTPGEDWFLLLVRDKARPNYELLVAPMSDPRKQTVILPHRRDVQIDSVSMSQKHILVTERANASTRLVLYSIDAGGKMPTTRLKDGQPIEFEEEVYTLSGSFTADFDTDVLRLYYESMTTPPRAIDLDIPSGRRAVRKVTPVLGGFSKDDYKTERLWAVAPDGARVPISLVYRRASFKRDGAAPLLLKGYGAYGDSVDPSFSSERLSLLDRGWVVAIAHVRGGGDMGRYWYEDGKYLKKKNTFTDFIACAEHLLKHKYTSSKVLAVEGRSAGGLLIGAVLNMRPDLFQAAIAGVPFVDVVTTMLDDSIPLTTVEFEEWGNPKNASYYSYIKSYAPVDNVRAQRYPNLFVTAGLQDQRVGYWEPAKWVAKLRATKTDSNLLLLKTEMGAGHFSVTGRFDGLNDTVLEYAFLLKATGREGVAPLPGTGGAKAAPAEALPVSALPQQLRRPRRHV</sequence>
<organism evidence="10 11">
    <name type="scientific">Monoraphidium neglectum</name>
    <dbReference type="NCBI Taxonomy" id="145388"/>
    <lineage>
        <taxon>Eukaryota</taxon>
        <taxon>Viridiplantae</taxon>
        <taxon>Chlorophyta</taxon>
        <taxon>core chlorophytes</taxon>
        <taxon>Chlorophyceae</taxon>
        <taxon>CS clade</taxon>
        <taxon>Sphaeropleales</taxon>
        <taxon>Selenastraceae</taxon>
        <taxon>Monoraphidium</taxon>
    </lineage>
</organism>
<evidence type="ECO:0000313" key="10">
    <source>
        <dbReference type="EMBL" id="KIZ03199.1"/>
    </source>
</evidence>
<evidence type="ECO:0000259" key="9">
    <source>
        <dbReference type="Pfam" id="PF02897"/>
    </source>
</evidence>
<keyword evidence="11" id="KW-1185">Reference proteome</keyword>
<dbReference type="EMBL" id="KK100895">
    <property type="protein sequence ID" value="KIZ03199.1"/>
    <property type="molecule type" value="Genomic_DNA"/>
</dbReference>
<dbReference type="GeneID" id="25737636"/>
<dbReference type="InterPro" id="IPR029058">
    <property type="entry name" value="AB_hydrolase_fold"/>
</dbReference>
<keyword evidence="2 6" id="KW-0645">Protease</keyword>
<dbReference type="SUPFAM" id="SSF53474">
    <property type="entry name" value="alpha/beta-Hydrolases"/>
    <property type="match status" value="1"/>
</dbReference>
<proteinExistence type="inferred from homology"/>
<reference evidence="10 11" key="1">
    <citation type="journal article" date="2013" name="BMC Genomics">
        <title>Reconstruction of the lipid metabolism for the microalga Monoraphidium neglectum from its genome sequence reveals characteristics suitable for biofuel production.</title>
        <authorList>
            <person name="Bogen C."/>
            <person name="Al-Dilaimi A."/>
            <person name="Albersmeier A."/>
            <person name="Wichmann J."/>
            <person name="Grundmann M."/>
            <person name="Rupp O."/>
            <person name="Lauersen K.J."/>
            <person name="Blifernez-Klassen O."/>
            <person name="Kalinowski J."/>
            <person name="Goesmann A."/>
            <person name="Mussgnug J.H."/>
            <person name="Kruse O."/>
        </authorList>
    </citation>
    <scope>NUCLEOTIDE SEQUENCE [LARGE SCALE GENOMIC DNA]</scope>
    <source>
        <strain evidence="10 11">SAG 48.87</strain>
    </source>
</reference>
<dbReference type="PANTHER" id="PTHR11757">
    <property type="entry name" value="PROTEASE FAMILY S9A OLIGOPEPTIDASE"/>
    <property type="match status" value="1"/>
</dbReference>
<evidence type="ECO:0000256" key="3">
    <source>
        <dbReference type="ARBA" id="ARBA00022801"/>
    </source>
</evidence>
<evidence type="ECO:0000256" key="1">
    <source>
        <dbReference type="ARBA" id="ARBA00005228"/>
    </source>
</evidence>
<comment type="similarity">
    <text evidence="1 6">Belongs to the peptidase S9A family.</text>
</comment>
<dbReference type="Gene3D" id="3.40.50.1820">
    <property type="entry name" value="alpha/beta hydrolase"/>
    <property type="match status" value="1"/>
</dbReference>
<gene>
    <name evidence="10" type="ORF">MNEG_4759</name>
</gene>
<evidence type="ECO:0000313" key="11">
    <source>
        <dbReference type="Proteomes" id="UP000054498"/>
    </source>
</evidence>
<feature type="region of interest" description="Disordered" evidence="7">
    <location>
        <begin position="772"/>
        <end position="802"/>
    </location>
</feature>
<evidence type="ECO:0000256" key="6">
    <source>
        <dbReference type="RuleBase" id="RU368024"/>
    </source>
</evidence>
<dbReference type="AlphaFoldDB" id="A0A0D2L8Q4"/>
<protein>
    <recommendedName>
        <fullName evidence="6">Prolyl endopeptidase</fullName>
        <ecNumber evidence="6">3.4.21.-</ecNumber>
    </recommendedName>
</protein>
<evidence type="ECO:0000259" key="8">
    <source>
        <dbReference type="Pfam" id="PF00326"/>
    </source>
</evidence>
<dbReference type="GO" id="GO:0006508">
    <property type="term" value="P:proteolysis"/>
    <property type="evidence" value="ECO:0007669"/>
    <property type="project" value="UniProtKB-KW"/>
</dbReference>
<dbReference type="RefSeq" id="XP_013902218.1">
    <property type="nucleotide sequence ID" value="XM_014046764.1"/>
</dbReference>
<dbReference type="Pfam" id="PF02897">
    <property type="entry name" value="Peptidase_S9_N"/>
    <property type="match status" value="1"/>
</dbReference>
<dbReference type="InterPro" id="IPR051543">
    <property type="entry name" value="Serine_Peptidase_S9A"/>
</dbReference>
<dbReference type="InterPro" id="IPR001375">
    <property type="entry name" value="Peptidase_S9_cat"/>
</dbReference>
<dbReference type="EC" id="3.4.21.-" evidence="6"/>
<keyword evidence="4 6" id="KW-0720">Serine protease</keyword>
<dbReference type="Proteomes" id="UP000054498">
    <property type="component" value="Unassembled WGS sequence"/>
</dbReference>
<keyword evidence="3 6" id="KW-0378">Hydrolase</keyword>